<evidence type="ECO:0000313" key="1">
    <source>
        <dbReference type="EMBL" id="MDX3705244.1"/>
    </source>
</evidence>
<dbReference type="EMBL" id="JARAYU010000018">
    <property type="protein sequence ID" value="MDX3705244.1"/>
    <property type="molecule type" value="Genomic_DNA"/>
</dbReference>
<dbReference type="Proteomes" id="UP001271274">
    <property type="component" value="Unassembled WGS sequence"/>
</dbReference>
<sequence>MRRDDPRLEIIREAIERLIPGAAPANLHVYVSERVEFPQAVRDSESVHTWTGRPDGLAETIFTALFGRPRDRAEAPSRATLSRTEALKAITRVLKQPVEDVVAADLIYGRALDHIEDPEQAPNPWAMQVDVLALRIASALPLTDDAGQRSPLAQAEDAKRNRDLVGEMSVLMSAGQALEAAPWYPCRPGDLVHVHYEAVGDVPLVPAFGETYVVGDAGDGLLSMKLLAHSLADGTEHAEGMVGCFEAEAADCPIYELWFEGGPHRLTIVRDGRVVHNGGVR</sequence>
<organism evidence="1 2">
    <name type="scientific">Streptomyces europaeiscabiei</name>
    <dbReference type="NCBI Taxonomy" id="146819"/>
    <lineage>
        <taxon>Bacteria</taxon>
        <taxon>Bacillati</taxon>
        <taxon>Actinomycetota</taxon>
        <taxon>Actinomycetes</taxon>
        <taxon>Kitasatosporales</taxon>
        <taxon>Streptomycetaceae</taxon>
        <taxon>Streptomyces</taxon>
    </lineage>
</organism>
<comment type="caution">
    <text evidence="1">The sequence shown here is derived from an EMBL/GenBank/DDBJ whole genome shotgun (WGS) entry which is preliminary data.</text>
</comment>
<reference evidence="1 2" key="1">
    <citation type="journal article" date="2023" name="Microb. Genom.">
        <title>Mesoterricola silvestris gen. nov., sp. nov., Mesoterricola sediminis sp. nov., Geothrix oryzae sp. nov., Geothrix edaphica sp. nov., Geothrix rubra sp. nov., and Geothrix limicola sp. nov., six novel members of Acidobacteriota isolated from soils.</title>
        <authorList>
            <person name="Weisberg A.J."/>
            <person name="Pearce E."/>
            <person name="Kramer C.G."/>
            <person name="Chang J.H."/>
            <person name="Clarke C.R."/>
        </authorList>
    </citation>
    <scope>NUCLEOTIDE SEQUENCE [LARGE SCALE GENOMIC DNA]</scope>
    <source>
        <strain evidence="1 2">ID09-01A</strain>
    </source>
</reference>
<protein>
    <submittedName>
        <fullName evidence="1">Uncharacterized protein</fullName>
    </submittedName>
</protein>
<name>A0ABU4NTU4_9ACTN</name>
<gene>
    <name evidence="1" type="ORF">PV662_36975</name>
</gene>
<dbReference type="RefSeq" id="WP_210551021.1">
    <property type="nucleotide sequence ID" value="NZ_JARAYT010000010.1"/>
</dbReference>
<evidence type="ECO:0000313" key="2">
    <source>
        <dbReference type="Proteomes" id="UP001271274"/>
    </source>
</evidence>
<accession>A0ABU4NTU4</accession>
<proteinExistence type="predicted"/>
<keyword evidence="2" id="KW-1185">Reference proteome</keyword>